<evidence type="ECO:0000313" key="2">
    <source>
        <dbReference type="Proteomes" id="UP000499080"/>
    </source>
</evidence>
<dbReference type="EMBL" id="BGPR01003141">
    <property type="protein sequence ID" value="GBM84202.1"/>
    <property type="molecule type" value="Genomic_DNA"/>
</dbReference>
<dbReference type="Proteomes" id="UP000499080">
    <property type="component" value="Unassembled WGS sequence"/>
</dbReference>
<keyword evidence="2" id="KW-1185">Reference proteome</keyword>
<organism evidence="1 2">
    <name type="scientific">Araneus ventricosus</name>
    <name type="common">Orbweaver spider</name>
    <name type="synonym">Epeira ventricosa</name>
    <dbReference type="NCBI Taxonomy" id="182803"/>
    <lineage>
        <taxon>Eukaryota</taxon>
        <taxon>Metazoa</taxon>
        <taxon>Ecdysozoa</taxon>
        <taxon>Arthropoda</taxon>
        <taxon>Chelicerata</taxon>
        <taxon>Arachnida</taxon>
        <taxon>Araneae</taxon>
        <taxon>Araneomorphae</taxon>
        <taxon>Entelegynae</taxon>
        <taxon>Araneoidea</taxon>
        <taxon>Araneidae</taxon>
        <taxon>Araneus</taxon>
    </lineage>
</organism>
<comment type="caution">
    <text evidence="1">The sequence shown here is derived from an EMBL/GenBank/DDBJ whole genome shotgun (WGS) entry which is preliminary data.</text>
</comment>
<name>A0A4Y2J4Q2_ARAVE</name>
<dbReference type="OrthoDB" id="6422270at2759"/>
<accession>A0A4Y2J4Q2</accession>
<proteinExistence type="predicted"/>
<reference evidence="1 2" key="1">
    <citation type="journal article" date="2019" name="Sci. Rep.">
        <title>Orb-weaving spider Araneus ventricosus genome elucidates the spidroin gene catalogue.</title>
        <authorList>
            <person name="Kono N."/>
            <person name="Nakamura H."/>
            <person name="Ohtoshi R."/>
            <person name="Moran D.A.P."/>
            <person name="Shinohara A."/>
            <person name="Yoshida Y."/>
            <person name="Fujiwara M."/>
            <person name="Mori M."/>
            <person name="Tomita M."/>
            <person name="Arakawa K."/>
        </authorList>
    </citation>
    <scope>NUCLEOTIDE SEQUENCE [LARGE SCALE GENOMIC DNA]</scope>
</reference>
<evidence type="ECO:0000313" key="1">
    <source>
        <dbReference type="EMBL" id="GBM84202.1"/>
    </source>
</evidence>
<gene>
    <name evidence="1" type="ORF">AVEN_94411_1</name>
</gene>
<protein>
    <submittedName>
        <fullName evidence="1">Uncharacterized protein</fullName>
    </submittedName>
</protein>
<dbReference type="AlphaFoldDB" id="A0A4Y2J4Q2"/>
<sequence>MKMNSEKMFPTNSLGTTVRVLIPDFDKGRGNARNILAVLISVTEDGLYRLGTSEGILKQLYERSQFTLCPENLLRIEDIPDHEIPLRSVAIAQSSGSGQGFIKCMCETKCQNIKCLCVKKVMKCNSKCHSSMLRQVV</sequence>